<evidence type="ECO:0000313" key="2">
    <source>
        <dbReference type="Proteomes" id="UP000296049"/>
    </source>
</evidence>
<gene>
    <name evidence="1" type="ORF">Anapl_01230</name>
</gene>
<keyword evidence="2" id="KW-1185">Reference proteome</keyword>
<evidence type="ECO:0000313" key="1">
    <source>
        <dbReference type="EMBL" id="EOB06213.1"/>
    </source>
</evidence>
<dbReference type="Proteomes" id="UP000296049">
    <property type="component" value="Unassembled WGS sequence"/>
</dbReference>
<reference evidence="2" key="1">
    <citation type="journal article" date="2013" name="Nat. Genet.">
        <title>The duck genome and transcriptome provide insight into an avian influenza virus reservoir species.</title>
        <authorList>
            <person name="Huang Y."/>
            <person name="Li Y."/>
            <person name="Burt D.W."/>
            <person name="Chen H."/>
            <person name="Zhang Y."/>
            <person name="Qian W."/>
            <person name="Kim H."/>
            <person name="Gan S."/>
            <person name="Zhao Y."/>
            <person name="Li J."/>
            <person name="Yi K."/>
            <person name="Feng H."/>
            <person name="Zhu P."/>
            <person name="Li B."/>
            <person name="Liu Q."/>
            <person name="Fairley S."/>
            <person name="Magor K.E."/>
            <person name="Du Z."/>
            <person name="Hu X."/>
            <person name="Goodman L."/>
            <person name="Tafer H."/>
            <person name="Vignal A."/>
            <person name="Lee T."/>
            <person name="Kim K.W."/>
            <person name="Sheng Z."/>
            <person name="An Y."/>
            <person name="Searle S."/>
            <person name="Herrero J."/>
            <person name="Groenen M.A."/>
            <person name="Crooijmans R.P."/>
            <person name="Faraut T."/>
            <person name="Cai Q."/>
            <person name="Webster R.G."/>
            <person name="Aldridge J.R."/>
            <person name="Warren W.C."/>
            <person name="Bartschat S."/>
            <person name="Kehr S."/>
            <person name="Marz M."/>
            <person name="Stadler P.F."/>
            <person name="Smith J."/>
            <person name="Kraus R.H."/>
            <person name="Zhao Y."/>
            <person name="Ren L."/>
            <person name="Fei J."/>
            <person name="Morisson M."/>
            <person name="Kaiser P."/>
            <person name="Griffin D.K."/>
            <person name="Rao M."/>
            <person name="Pitel F."/>
            <person name="Wang J."/>
            <person name="Li N."/>
        </authorList>
    </citation>
    <scope>NUCLEOTIDE SEQUENCE [LARGE SCALE GENOMIC DNA]</scope>
</reference>
<organism evidence="1 2">
    <name type="scientific">Anas platyrhynchos</name>
    <name type="common">Mallard</name>
    <name type="synonym">Anas boschas</name>
    <dbReference type="NCBI Taxonomy" id="8839"/>
    <lineage>
        <taxon>Eukaryota</taxon>
        <taxon>Metazoa</taxon>
        <taxon>Chordata</taxon>
        <taxon>Craniata</taxon>
        <taxon>Vertebrata</taxon>
        <taxon>Euteleostomi</taxon>
        <taxon>Archelosauria</taxon>
        <taxon>Archosauria</taxon>
        <taxon>Dinosauria</taxon>
        <taxon>Saurischia</taxon>
        <taxon>Theropoda</taxon>
        <taxon>Coelurosauria</taxon>
        <taxon>Aves</taxon>
        <taxon>Neognathae</taxon>
        <taxon>Galloanserae</taxon>
        <taxon>Anseriformes</taxon>
        <taxon>Anatidae</taxon>
        <taxon>Anatinae</taxon>
        <taxon>Anas</taxon>
    </lineage>
</organism>
<protein>
    <submittedName>
        <fullName evidence="1">Uncharacterized protein</fullName>
    </submittedName>
</protein>
<name>R0M0I5_ANAPL</name>
<dbReference type="EMBL" id="KB742629">
    <property type="protein sequence ID" value="EOB06213.1"/>
    <property type="molecule type" value="Genomic_DNA"/>
</dbReference>
<sequence>MEKMIQNVRTGFLSISAQNNYPVLIALRLTEPDWQNTPLLTPELFIEQTRKLLFYKSVVNLADFMVDRMRTVSYQSYSRNNTTELLLEGETGVGKKREEFLPWSPLQSSAGIDNKASVVPTHKIVSHCISIYAEDICTLCALFGWDGEQLSIADAT</sequence>
<accession>R0M0I5</accession>
<dbReference type="AlphaFoldDB" id="R0M0I5"/>
<proteinExistence type="predicted"/>